<dbReference type="InterPro" id="IPR038718">
    <property type="entry name" value="SNF2-like_sf"/>
</dbReference>
<protein>
    <recommendedName>
        <fullName evidence="3">SNF2 N-terminal domain-containing protein</fullName>
    </recommendedName>
</protein>
<reference evidence="4 5" key="1">
    <citation type="submission" date="2024-10" db="EMBL/GenBank/DDBJ databases">
        <title>Updated reference genomes for cyclostephanoid diatoms.</title>
        <authorList>
            <person name="Roberts W.R."/>
            <person name="Alverson A.J."/>
        </authorList>
    </citation>
    <scope>NUCLEOTIDE SEQUENCE [LARGE SCALE GENOMIC DNA]</scope>
    <source>
        <strain evidence="4 5">AJA276-08</strain>
    </source>
</reference>
<dbReference type="PANTHER" id="PTHR40280">
    <property type="entry name" value="BLR6907 PROTEIN"/>
    <property type="match status" value="1"/>
</dbReference>
<feature type="signal peptide" evidence="2">
    <location>
        <begin position="1"/>
        <end position="21"/>
    </location>
</feature>
<dbReference type="EMBL" id="JALLAZ020000836">
    <property type="protein sequence ID" value="KAL3786330.1"/>
    <property type="molecule type" value="Genomic_DNA"/>
</dbReference>
<dbReference type="Pfam" id="PF00176">
    <property type="entry name" value="SNF2-rel_dom"/>
    <property type="match status" value="1"/>
</dbReference>
<dbReference type="InterPro" id="IPR027417">
    <property type="entry name" value="P-loop_NTPase"/>
</dbReference>
<comment type="caution">
    <text evidence="4">The sequence shown here is derived from an EMBL/GenBank/DDBJ whole genome shotgun (WGS) entry which is preliminary data.</text>
</comment>
<evidence type="ECO:0000259" key="3">
    <source>
        <dbReference type="Pfam" id="PF00176"/>
    </source>
</evidence>
<keyword evidence="5" id="KW-1185">Reference proteome</keyword>
<sequence>MVERIFNILVLLALLGGTANSFSLQPHRSHHGWSSASVVVRRAKPRPSPHVSAGRADRGAVVDYDDDDDDDDDEGEGCRVLLLDHLNINHERGRHDALKAFYFDFLGCGVDPRKYDNYLDGRKVSWNTKCVIAASCFCFFFAVSSRRADSRGASVFRRFIRPLACRIPFFVALPSNRCSDRGQRKTVWANAGMHQFHLPEGDPDAQVFNGMITLIHDDLDLLMERYNEYLDGDARFAPLRDTEFLVGVVGNGNDDDENDDERMILVTDPWGTEFCILPSDDPAEDRAAHVGMQPVVDGHEPSHVLAVEDLTLYVNHDANLDGIGRFYKLVLGARTIEELSSDASICIAMGERQTLTFALHPDGPSADIVHHDFGDDRITDEIDAGSADDDGDGDAPSPLARYPSNHGPHISVYVTNLSRAYARAEELGVLYVNPRFKRRAHTLEEAIDQCMFRLIDVIDPWDEEGRVILRLEHEVRSATTRDGKRYKSCPLFADVTVTNSDDVPRLDSSAWDFLTVRDLCRLRSCSKTIYDALEFVEYDRCRDGRDYRVPFPGYPGVLSTKSDAKAGSGLFNHQLASLRAMHRAENKNKTFGALRGGVLGDAPGLGKTITMLAMIASTSGLRPAEPKEFFDRESIDVFWRSLRVNPVFREEILRALRPFRDYGAIYHRLASRASPPYSDDRFPTLASFERYVSGETRGVVPESRRDLFRRNVVALKAGLDKRNRRFFANERGKRMMFERNLLPCSTTLIVVPDALLEHWAEQIRGHVNLEMFVDNDDDAGGSHGVVYIDGVGDLSTARFPLNHGQIPLPSAFDLADYMIVVVPFLRIKQEFSRALNGRKRQREDDAFDLSGDSESCSSSSPLLQLRWFRIVIDEGHELGKIEHMSHDLGRFRHNYKEGKNCPICGGWNDYFGKKLTGCRNRLLEVFDGDKTYLIEPERIKRAVGRFELDSLADARIRSLGKPVEMDRLEGRPLTKYSLYSQKWEEGDVLCVDARDPHPLMQKRWDGERWEEYGSARCIELAREDDGERNGYLGPLPYDDGGSGEVIVRLKKWLPCGVFHSRPRYDARRKREIGWYKGPSLEHVDMLTQKEDTFILLLDASLSHGLDLSFVTHIFLLEPINDAALLEQVTSRAHRLGCTAPVIIDTINVWHRMDSTTNEVAKRLLSTVQDEAKKRTSTAVCEHCYRSFESIDMAEMHELTCDRNPDSNAKVDPYHLSSVYRDIRPPAPMIVGAPDAYDEEEGDKNR</sequence>
<evidence type="ECO:0000256" key="1">
    <source>
        <dbReference type="SAM" id="MobiDB-lite"/>
    </source>
</evidence>
<feature type="compositionally biased region" description="Acidic residues" evidence="1">
    <location>
        <begin position="381"/>
        <end position="393"/>
    </location>
</feature>
<dbReference type="AlphaFoldDB" id="A0ABD3PIR7"/>
<dbReference type="Proteomes" id="UP001530315">
    <property type="component" value="Unassembled WGS sequence"/>
</dbReference>
<dbReference type="InterPro" id="IPR000330">
    <property type="entry name" value="SNF2_N"/>
</dbReference>
<feature type="region of interest" description="Disordered" evidence="1">
    <location>
        <begin position="379"/>
        <end position="403"/>
    </location>
</feature>
<dbReference type="PANTHER" id="PTHR40280:SF1">
    <property type="entry name" value="VOC DOMAIN-CONTAINING PROTEIN"/>
    <property type="match status" value="1"/>
</dbReference>
<accession>A0ABD3PIR7</accession>
<organism evidence="4 5">
    <name type="scientific">Stephanodiscus triporus</name>
    <dbReference type="NCBI Taxonomy" id="2934178"/>
    <lineage>
        <taxon>Eukaryota</taxon>
        <taxon>Sar</taxon>
        <taxon>Stramenopiles</taxon>
        <taxon>Ochrophyta</taxon>
        <taxon>Bacillariophyta</taxon>
        <taxon>Coscinodiscophyceae</taxon>
        <taxon>Thalassiosirophycidae</taxon>
        <taxon>Stephanodiscales</taxon>
        <taxon>Stephanodiscaceae</taxon>
        <taxon>Stephanodiscus</taxon>
    </lineage>
</organism>
<feature type="chain" id="PRO_5044890245" description="SNF2 N-terminal domain-containing protein" evidence="2">
    <location>
        <begin position="22"/>
        <end position="1245"/>
    </location>
</feature>
<dbReference type="InterPro" id="IPR029068">
    <property type="entry name" value="Glyas_Bleomycin-R_OHBP_Dase"/>
</dbReference>
<evidence type="ECO:0000313" key="5">
    <source>
        <dbReference type="Proteomes" id="UP001530315"/>
    </source>
</evidence>
<gene>
    <name evidence="4" type="ORF">ACHAW5_007795</name>
</gene>
<proteinExistence type="predicted"/>
<feature type="domain" description="SNF2 N-terminal" evidence="3">
    <location>
        <begin position="573"/>
        <end position="882"/>
    </location>
</feature>
<dbReference type="SUPFAM" id="SSF54593">
    <property type="entry name" value="Glyoxalase/Bleomycin resistance protein/Dihydroxybiphenyl dioxygenase"/>
    <property type="match status" value="1"/>
</dbReference>
<dbReference type="Gene3D" id="3.40.50.300">
    <property type="entry name" value="P-loop containing nucleotide triphosphate hydrolases"/>
    <property type="match status" value="1"/>
</dbReference>
<keyword evidence="2" id="KW-0732">Signal</keyword>
<evidence type="ECO:0000313" key="4">
    <source>
        <dbReference type="EMBL" id="KAL3786330.1"/>
    </source>
</evidence>
<dbReference type="SUPFAM" id="SSF52540">
    <property type="entry name" value="P-loop containing nucleoside triphosphate hydrolases"/>
    <property type="match status" value="2"/>
</dbReference>
<name>A0ABD3PIR7_9STRA</name>
<dbReference type="Gene3D" id="3.40.50.10810">
    <property type="entry name" value="Tandem AAA-ATPase domain"/>
    <property type="match status" value="1"/>
</dbReference>
<evidence type="ECO:0000256" key="2">
    <source>
        <dbReference type="SAM" id="SignalP"/>
    </source>
</evidence>